<dbReference type="AlphaFoldDB" id="A0A6A5RVU3"/>
<evidence type="ECO:0000313" key="2">
    <source>
        <dbReference type="EMBL" id="KAF1931440.1"/>
    </source>
</evidence>
<accession>A0A6A5RVU3</accession>
<proteinExistence type="predicted"/>
<protein>
    <submittedName>
        <fullName evidence="2">Uncharacterized protein</fullName>
    </submittedName>
</protein>
<keyword evidence="3" id="KW-1185">Reference proteome</keyword>
<name>A0A6A5RVU3_9PLEO</name>
<feature type="region of interest" description="Disordered" evidence="1">
    <location>
        <begin position="1"/>
        <end position="114"/>
    </location>
</feature>
<reference evidence="2" key="1">
    <citation type="journal article" date="2020" name="Stud. Mycol.">
        <title>101 Dothideomycetes genomes: a test case for predicting lifestyles and emergence of pathogens.</title>
        <authorList>
            <person name="Haridas S."/>
            <person name="Albert R."/>
            <person name="Binder M."/>
            <person name="Bloem J."/>
            <person name="Labutti K."/>
            <person name="Salamov A."/>
            <person name="Andreopoulos B."/>
            <person name="Baker S."/>
            <person name="Barry K."/>
            <person name="Bills G."/>
            <person name="Bluhm B."/>
            <person name="Cannon C."/>
            <person name="Castanera R."/>
            <person name="Culley D."/>
            <person name="Daum C."/>
            <person name="Ezra D."/>
            <person name="Gonzalez J."/>
            <person name="Henrissat B."/>
            <person name="Kuo A."/>
            <person name="Liang C."/>
            <person name="Lipzen A."/>
            <person name="Lutzoni F."/>
            <person name="Magnuson J."/>
            <person name="Mondo S."/>
            <person name="Nolan M."/>
            <person name="Ohm R."/>
            <person name="Pangilinan J."/>
            <person name="Park H.-J."/>
            <person name="Ramirez L."/>
            <person name="Alfaro M."/>
            <person name="Sun H."/>
            <person name="Tritt A."/>
            <person name="Yoshinaga Y."/>
            <person name="Zwiers L.-H."/>
            <person name="Turgeon B."/>
            <person name="Goodwin S."/>
            <person name="Spatafora J."/>
            <person name="Crous P."/>
            <person name="Grigoriev I."/>
        </authorList>
    </citation>
    <scope>NUCLEOTIDE SEQUENCE</scope>
    <source>
        <strain evidence="2">CBS 183.55</strain>
    </source>
</reference>
<dbReference type="RefSeq" id="XP_033451688.1">
    <property type="nucleotide sequence ID" value="XM_033591669.1"/>
</dbReference>
<dbReference type="EMBL" id="ML978961">
    <property type="protein sequence ID" value="KAF1931440.1"/>
    <property type="molecule type" value="Genomic_DNA"/>
</dbReference>
<feature type="compositionally biased region" description="Low complexity" evidence="1">
    <location>
        <begin position="48"/>
        <end position="67"/>
    </location>
</feature>
<evidence type="ECO:0000313" key="3">
    <source>
        <dbReference type="Proteomes" id="UP000800082"/>
    </source>
</evidence>
<sequence>MIKITVENPNTGIPNHRTPSPMALLPTMSRPCHRDPPGPSPLRDMEMYSLDSGSESPSSEYSSPVVSRYGHRSVSEANGRGNARFRENLPPSRGSNDAIRPVDQAPTHNDEVSGEPMEMGYQRMPWGGVCFGTCGGTPCLPGVRANCQGRYFPPRLRRRLTKSHLRSDLNDYKGPHFVDIYVAREEARACVVEDSGSQTCWTSRKRRAKAWLIKLGWRSKSKKYANFLSVGNLVV</sequence>
<dbReference type="Proteomes" id="UP000800082">
    <property type="component" value="Unassembled WGS sequence"/>
</dbReference>
<gene>
    <name evidence="2" type="ORF">M421DRAFT_418077</name>
</gene>
<organism evidence="2 3">
    <name type="scientific">Didymella exigua CBS 183.55</name>
    <dbReference type="NCBI Taxonomy" id="1150837"/>
    <lineage>
        <taxon>Eukaryota</taxon>
        <taxon>Fungi</taxon>
        <taxon>Dikarya</taxon>
        <taxon>Ascomycota</taxon>
        <taxon>Pezizomycotina</taxon>
        <taxon>Dothideomycetes</taxon>
        <taxon>Pleosporomycetidae</taxon>
        <taxon>Pleosporales</taxon>
        <taxon>Pleosporineae</taxon>
        <taxon>Didymellaceae</taxon>
        <taxon>Didymella</taxon>
    </lineage>
</organism>
<dbReference type="GeneID" id="54349337"/>
<evidence type="ECO:0000256" key="1">
    <source>
        <dbReference type="SAM" id="MobiDB-lite"/>
    </source>
</evidence>